<dbReference type="Proteomes" id="UP000004881">
    <property type="component" value="Unassembled WGS sequence"/>
</dbReference>
<feature type="region of interest" description="Disordered" evidence="1">
    <location>
        <begin position="183"/>
        <end position="213"/>
    </location>
</feature>
<evidence type="ECO:0000313" key="3">
    <source>
        <dbReference type="Proteomes" id="UP000004881"/>
    </source>
</evidence>
<protein>
    <submittedName>
        <fullName evidence="2">Uncharacterized protein</fullName>
    </submittedName>
</protein>
<name>A0ABQ0HAS4_9ACTN</name>
<gene>
    <name evidence="2" type="ORF">GOTRE_036_00070</name>
</gene>
<dbReference type="EMBL" id="BAFD01000036">
    <property type="protein sequence ID" value="GAB43001.1"/>
    <property type="molecule type" value="Genomic_DNA"/>
</dbReference>
<proteinExistence type="predicted"/>
<organism evidence="2 3">
    <name type="scientific">Gordonia terrae NBRC 100016</name>
    <dbReference type="NCBI Taxonomy" id="1089454"/>
    <lineage>
        <taxon>Bacteria</taxon>
        <taxon>Bacillati</taxon>
        <taxon>Actinomycetota</taxon>
        <taxon>Actinomycetes</taxon>
        <taxon>Mycobacteriales</taxon>
        <taxon>Gordoniaceae</taxon>
        <taxon>Gordonia</taxon>
    </lineage>
</organism>
<sequence length="283" mass="31617">MGGLWWPTSGEDIHVEDLGTLPGKAVLLETKVPELQADETHRTIIDVGQLRRYCASGLPVYYVFPRPPWRGDLLTSGWLGPERRADLAYVRSEGRWFGNWTYVCLARDLLDHLSPGVMQKTATLTSPVALQHWAWRSFWKKMAGCGSPDMPSIFILPPDGPGPRGEATRIQLRDALAAVRRQEVGPDLPTLPSDEISSLSDRGRPRKPGIPAQRLRELRRLDKRFFIPSLALQEGRENYTEVATEQLDGFLRGLSERTATDGADEPQLEALLSVCALSFNYVG</sequence>
<comment type="caution">
    <text evidence="2">The sequence shown here is derived from an EMBL/GenBank/DDBJ whole genome shotgun (WGS) entry which is preliminary data.</text>
</comment>
<evidence type="ECO:0000313" key="2">
    <source>
        <dbReference type="EMBL" id="GAB43001.1"/>
    </source>
</evidence>
<evidence type="ECO:0000256" key="1">
    <source>
        <dbReference type="SAM" id="MobiDB-lite"/>
    </source>
</evidence>
<reference evidence="2 3" key="1">
    <citation type="submission" date="2012-02" db="EMBL/GenBank/DDBJ databases">
        <title>Whole genome shotgun sequence of Gordonia terrae NBRC 100016.</title>
        <authorList>
            <person name="Takarada H."/>
            <person name="Hosoyama A."/>
            <person name="Tsuchikane K."/>
            <person name="Katsumata H."/>
            <person name="Yamazaki S."/>
            <person name="Fujita N."/>
        </authorList>
    </citation>
    <scope>NUCLEOTIDE SEQUENCE [LARGE SCALE GENOMIC DNA]</scope>
    <source>
        <strain evidence="2 3">NBRC 100016</strain>
    </source>
</reference>
<accession>A0ABQ0HAS4</accession>
<keyword evidence="3" id="KW-1185">Reference proteome</keyword>